<feature type="region of interest" description="Disordered" evidence="1">
    <location>
        <begin position="210"/>
        <end position="231"/>
    </location>
</feature>
<dbReference type="KEGG" id="ehx:EMIHUDRAFT_96138"/>
<dbReference type="AlphaFoldDB" id="A0A0D3J4I3"/>
<evidence type="ECO:0000259" key="2">
    <source>
        <dbReference type="PROSITE" id="PS50404"/>
    </source>
</evidence>
<evidence type="ECO:0000256" key="1">
    <source>
        <dbReference type="SAM" id="MobiDB-lite"/>
    </source>
</evidence>
<dbReference type="Gene3D" id="1.20.1050.10">
    <property type="match status" value="1"/>
</dbReference>
<feature type="domain" description="GST N-terminal" evidence="2">
    <location>
        <begin position="4"/>
        <end position="84"/>
    </location>
</feature>
<dbReference type="InterPro" id="IPR010987">
    <property type="entry name" value="Glutathione-S-Trfase_C-like"/>
</dbReference>
<dbReference type="eggNOG" id="KOG1695">
    <property type="taxonomic scope" value="Eukaryota"/>
</dbReference>
<dbReference type="STRING" id="2903.R1C718"/>
<dbReference type="SUPFAM" id="SSF52833">
    <property type="entry name" value="Thioredoxin-like"/>
    <property type="match status" value="1"/>
</dbReference>
<proteinExistence type="predicted"/>
<dbReference type="GO" id="GO:0004364">
    <property type="term" value="F:glutathione transferase activity"/>
    <property type="evidence" value="ECO:0007669"/>
    <property type="project" value="TreeGrafter"/>
</dbReference>
<dbReference type="PROSITE" id="PS50405">
    <property type="entry name" value="GST_CTER"/>
    <property type="match status" value="1"/>
</dbReference>
<dbReference type="InterPro" id="IPR004046">
    <property type="entry name" value="GST_C"/>
</dbReference>
<feature type="domain" description="GST C-terminal" evidence="3">
    <location>
        <begin position="86"/>
        <end position="209"/>
    </location>
</feature>
<sequence length="231" mass="25468">MALTAATVTYWRGRGRCEPLRVVLACGGVRFVGNYLEKKADMDALKASGKLEYDQVPLVEADGLNLVQGTPTAVYLAQGCGLWPEMPKEQYICGHILAATQDARGPLVSFPFHLDEQRCLEELQSPKGLLGRFAPRWEALLGEGKPYFLGATPSLADCAVLDFVRHVYGEERLKALFGAFPLLLAHHDRVLGLGHMREWRDVGRKEAGWAQGGAEPRAQHRDCRTTAALAR</sequence>
<dbReference type="HOGENOM" id="CLU_039475_4_0_1"/>
<dbReference type="Proteomes" id="UP000013827">
    <property type="component" value="Unassembled WGS sequence"/>
</dbReference>
<dbReference type="GeneID" id="19046419"/>
<dbReference type="InterPro" id="IPR004045">
    <property type="entry name" value="Glutathione_S-Trfase_N"/>
</dbReference>
<dbReference type="RefSeq" id="XP_005770847.1">
    <property type="nucleotide sequence ID" value="XM_005770790.1"/>
</dbReference>
<protein>
    <recommendedName>
        <fullName evidence="6">Glutathione S-transferase</fullName>
    </recommendedName>
</protein>
<accession>A0A0D3J4I3</accession>
<dbReference type="GO" id="GO:0006749">
    <property type="term" value="P:glutathione metabolic process"/>
    <property type="evidence" value="ECO:0007669"/>
    <property type="project" value="TreeGrafter"/>
</dbReference>
<dbReference type="PANTHER" id="PTHR11571">
    <property type="entry name" value="GLUTATHIONE S-TRANSFERASE"/>
    <property type="match status" value="1"/>
</dbReference>
<evidence type="ECO:0008006" key="6">
    <source>
        <dbReference type="Google" id="ProtNLM"/>
    </source>
</evidence>
<evidence type="ECO:0000259" key="3">
    <source>
        <dbReference type="PROSITE" id="PS50405"/>
    </source>
</evidence>
<name>A0A0D3J4I3_EMIH1</name>
<dbReference type="EnsemblProtists" id="EOD18418">
    <property type="protein sequence ID" value="EOD18418"/>
    <property type="gene ID" value="EMIHUDRAFT_96138"/>
</dbReference>
<dbReference type="OMA" id="PHEDMES"/>
<dbReference type="InterPro" id="IPR050213">
    <property type="entry name" value="GST_superfamily"/>
</dbReference>
<reference evidence="5" key="1">
    <citation type="journal article" date="2013" name="Nature">
        <title>Pan genome of the phytoplankton Emiliania underpins its global distribution.</title>
        <authorList>
            <person name="Read B.A."/>
            <person name="Kegel J."/>
            <person name="Klute M.J."/>
            <person name="Kuo A."/>
            <person name="Lefebvre S.C."/>
            <person name="Maumus F."/>
            <person name="Mayer C."/>
            <person name="Miller J."/>
            <person name="Monier A."/>
            <person name="Salamov A."/>
            <person name="Young J."/>
            <person name="Aguilar M."/>
            <person name="Claverie J.M."/>
            <person name="Frickenhaus S."/>
            <person name="Gonzalez K."/>
            <person name="Herman E.K."/>
            <person name="Lin Y.C."/>
            <person name="Napier J."/>
            <person name="Ogata H."/>
            <person name="Sarno A.F."/>
            <person name="Shmutz J."/>
            <person name="Schroeder D."/>
            <person name="de Vargas C."/>
            <person name="Verret F."/>
            <person name="von Dassow P."/>
            <person name="Valentin K."/>
            <person name="Van de Peer Y."/>
            <person name="Wheeler G."/>
            <person name="Dacks J.B."/>
            <person name="Delwiche C.F."/>
            <person name="Dyhrman S.T."/>
            <person name="Glockner G."/>
            <person name="John U."/>
            <person name="Richards T."/>
            <person name="Worden A.Z."/>
            <person name="Zhang X."/>
            <person name="Grigoriev I.V."/>
            <person name="Allen A.E."/>
            <person name="Bidle K."/>
            <person name="Borodovsky M."/>
            <person name="Bowler C."/>
            <person name="Brownlee C."/>
            <person name="Cock J.M."/>
            <person name="Elias M."/>
            <person name="Gladyshev V.N."/>
            <person name="Groth M."/>
            <person name="Guda C."/>
            <person name="Hadaegh A."/>
            <person name="Iglesias-Rodriguez M.D."/>
            <person name="Jenkins J."/>
            <person name="Jones B.M."/>
            <person name="Lawson T."/>
            <person name="Leese F."/>
            <person name="Lindquist E."/>
            <person name="Lobanov A."/>
            <person name="Lomsadze A."/>
            <person name="Malik S.B."/>
            <person name="Marsh M.E."/>
            <person name="Mackinder L."/>
            <person name="Mock T."/>
            <person name="Mueller-Roeber B."/>
            <person name="Pagarete A."/>
            <person name="Parker M."/>
            <person name="Probert I."/>
            <person name="Quesneville H."/>
            <person name="Raines C."/>
            <person name="Rensing S.A."/>
            <person name="Riano-Pachon D.M."/>
            <person name="Richier S."/>
            <person name="Rokitta S."/>
            <person name="Shiraiwa Y."/>
            <person name="Soanes D.M."/>
            <person name="van der Giezen M."/>
            <person name="Wahlund T.M."/>
            <person name="Williams B."/>
            <person name="Wilson W."/>
            <person name="Wolfe G."/>
            <person name="Wurch L.L."/>
        </authorList>
    </citation>
    <scope>NUCLEOTIDE SEQUENCE</scope>
</reference>
<dbReference type="Gene3D" id="3.40.30.10">
    <property type="entry name" value="Glutaredoxin"/>
    <property type="match status" value="1"/>
</dbReference>
<dbReference type="PROSITE" id="PS50404">
    <property type="entry name" value="GST_NTER"/>
    <property type="match status" value="1"/>
</dbReference>
<dbReference type="InterPro" id="IPR036249">
    <property type="entry name" value="Thioredoxin-like_sf"/>
</dbReference>
<dbReference type="Pfam" id="PF14497">
    <property type="entry name" value="GST_C_3"/>
    <property type="match status" value="1"/>
</dbReference>
<dbReference type="InterPro" id="IPR036282">
    <property type="entry name" value="Glutathione-S-Trfase_C_sf"/>
</dbReference>
<keyword evidence="5" id="KW-1185">Reference proteome</keyword>
<dbReference type="PaxDb" id="2903-EOD18418"/>
<organism evidence="4 5">
    <name type="scientific">Emiliania huxleyi (strain CCMP1516)</name>
    <dbReference type="NCBI Taxonomy" id="280463"/>
    <lineage>
        <taxon>Eukaryota</taxon>
        <taxon>Haptista</taxon>
        <taxon>Haptophyta</taxon>
        <taxon>Prymnesiophyceae</taxon>
        <taxon>Isochrysidales</taxon>
        <taxon>Noelaerhabdaceae</taxon>
        <taxon>Emiliania</taxon>
    </lineage>
</organism>
<reference evidence="4" key="2">
    <citation type="submission" date="2024-10" db="UniProtKB">
        <authorList>
            <consortium name="EnsemblProtists"/>
        </authorList>
    </citation>
    <scope>IDENTIFICATION</scope>
</reference>
<dbReference type="SUPFAM" id="SSF47616">
    <property type="entry name" value="GST C-terminal domain-like"/>
    <property type="match status" value="1"/>
</dbReference>
<evidence type="ECO:0000313" key="5">
    <source>
        <dbReference type="Proteomes" id="UP000013827"/>
    </source>
</evidence>
<evidence type="ECO:0000313" key="4">
    <source>
        <dbReference type="EnsemblProtists" id="EOD18418"/>
    </source>
</evidence>